<name>A0A8D2PFP5_ZOSLA</name>
<reference evidence="1" key="2">
    <citation type="submission" date="2025-09" db="UniProtKB">
        <authorList>
            <consortium name="Ensembl"/>
        </authorList>
    </citation>
    <scope>IDENTIFICATION</scope>
</reference>
<keyword evidence="2" id="KW-1185">Reference proteome</keyword>
<organism evidence="1 2">
    <name type="scientific">Zosterops lateralis melanops</name>
    <dbReference type="NCBI Taxonomy" id="1220523"/>
    <lineage>
        <taxon>Eukaryota</taxon>
        <taxon>Metazoa</taxon>
        <taxon>Chordata</taxon>
        <taxon>Craniata</taxon>
        <taxon>Vertebrata</taxon>
        <taxon>Euteleostomi</taxon>
        <taxon>Archelosauria</taxon>
        <taxon>Archosauria</taxon>
        <taxon>Dinosauria</taxon>
        <taxon>Saurischia</taxon>
        <taxon>Theropoda</taxon>
        <taxon>Coelurosauria</taxon>
        <taxon>Aves</taxon>
        <taxon>Neognathae</taxon>
        <taxon>Neoaves</taxon>
        <taxon>Telluraves</taxon>
        <taxon>Australaves</taxon>
        <taxon>Passeriformes</taxon>
        <taxon>Sylvioidea</taxon>
        <taxon>Zosteropidae</taxon>
        <taxon>Zosterops</taxon>
    </lineage>
</organism>
<accession>A0A8D2PFP5</accession>
<evidence type="ECO:0000313" key="2">
    <source>
        <dbReference type="Proteomes" id="UP000694401"/>
    </source>
</evidence>
<sequence length="151" mass="17348">FEECLLSILNLRPVSSACSRPEKAHSLYKWVTLPLAPHANYQERVQVLSLSARREASSSSPVSSCFFLRLIRASGSRLNKHISRVMFRQRRPKGRGILEIDSLALIPDTVEELKLTSHLYHETDSNLFVKNKIKCLREKKLMSRVKRCNLT</sequence>
<evidence type="ECO:0000313" key="1">
    <source>
        <dbReference type="Ensembl" id="ENSZLMP00000013769.1"/>
    </source>
</evidence>
<protein>
    <submittedName>
        <fullName evidence="1">Uncharacterized protein</fullName>
    </submittedName>
</protein>
<dbReference type="Proteomes" id="UP000694401">
    <property type="component" value="Unassembled WGS sequence"/>
</dbReference>
<proteinExistence type="predicted"/>
<dbReference type="AlphaFoldDB" id="A0A8D2PFP5"/>
<dbReference type="Ensembl" id="ENSZLMT00000014158.1">
    <property type="protein sequence ID" value="ENSZLMP00000013769.1"/>
    <property type="gene ID" value="ENSZLMG00000009605.1"/>
</dbReference>
<reference evidence="1" key="1">
    <citation type="submission" date="2025-08" db="UniProtKB">
        <authorList>
            <consortium name="Ensembl"/>
        </authorList>
    </citation>
    <scope>IDENTIFICATION</scope>
</reference>